<dbReference type="SUPFAM" id="SSF48452">
    <property type="entry name" value="TPR-like"/>
    <property type="match status" value="1"/>
</dbReference>
<dbReference type="InterPro" id="IPR041662">
    <property type="entry name" value="SusD-like_2"/>
</dbReference>
<keyword evidence="3" id="KW-1185">Reference proteome</keyword>
<evidence type="ECO:0000313" key="2">
    <source>
        <dbReference type="EMBL" id="MDT0552585.1"/>
    </source>
</evidence>
<keyword evidence="1" id="KW-0732">Signal</keyword>
<reference evidence="2 3" key="1">
    <citation type="submission" date="2023-09" db="EMBL/GenBank/DDBJ databases">
        <authorList>
            <person name="Rey-Velasco X."/>
        </authorList>
    </citation>
    <scope>NUCLEOTIDE SEQUENCE [LARGE SCALE GENOMIC DNA]</scope>
    <source>
        <strain evidence="2 3">P050</strain>
    </source>
</reference>
<dbReference type="RefSeq" id="WP_311592465.1">
    <property type="nucleotide sequence ID" value="NZ_JAVRHV010000001.1"/>
</dbReference>
<organism evidence="2 3">
    <name type="scientific">Urechidicola vernalis</name>
    <dbReference type="NCBI Taxonomy" id="3075600"/>
    <lineage>
        <taxon>Bacteria</taxon>
        <taxon>Pseudomonadati</taxon>
        <taxon>Bacteroidota</taxon>
        <taxon>Flavobacteriia</taxon>
        <taxon>Flavobacteriales</taxon>
        <taxon>Flavobacteriaceae</taxon>
        <taxon>Urechidicola</taxon>
    </lineage>
</organism>
<protein>
    <submittedName>
        <fullName evidence="2">SusD/RagB family nutrient-binding outer membrane lipoprotein</fullName>
    </submittedName>
</protein>
<comment type="caution">
    <text evidence="2">The sequence shown here is derived from an EMBL/GenBank/DDBJ whole genome shotgun (WGS) entry which is preliminary data.</text>
</comment>
<feature type="chain" id="PRO_5046865666" evidence="1">
    <location>
        <begin position="22"/>
        <end position="481"/>
    </location>
</feature>
<dbReference type="InterPro" id="IPR011990">
    <property type="entry name" value="TPR-like_helical_dom_sf"/>
</dbReference>
<dbReference type="Proteomes" id="UP001252186">
    <property type="component" value="Unassembled WGS sequence"/>
</dbReference>
<keyword evidence="2" id="KW-0449">Lipoprotein</keyword>
<sequence length="481" mass="52610">MKKFIALAFGALLIVSCSDNLDGLNENTKNPSFVAGESLFTAAQKSLVDQVVDLNVNNNNTKLWMQYLQESTYTDESNYDQVTRTIPEQQWSIGYREVLRDLKESQKVISETTYSEADALNTNNKLMIIEVLTVYTYAMQVEIFGDVPYTEAVNIDILTPKYDDAETIYRDLINRLNTAINGLDASNGSFGVADNIYGGDVALWLKFSNSLKLRMGLLMADVDNALAQTTVEAAVPGVLMSNVDNANFTYLSSQPNTNPVHANVVLSGRNDFVAGKTIIDFMNATEDPRRPLWFTTVNGNYIGGEIGSPSTYSAHSHLSDQVVGATANGVMMDYAEVQFLLAEAAARGYNTGDTPANHHAAGITASMEDWGGSAADIATFLARPDVDYATVIANSTATTPWKEAIGNQKWVALFNRGLESWISKRMLDYPLLAVPTEAVSGFPNRYTYPIVEQTLNATNYNDAASAIGGDAAETKLFWDIN</sequence>
<evidence type="ECO:0000313" key="3">
    <source>
        <dbReference type="Proteomes" id="UP001252186"/>
    </source>
</evidence>
<dbReference type="Pfam" id="PF12771">
    <property type="entry name" value="SusD-like_2"/>
    <property type="match status" value="1"/>
</dbReference>
<dbReference type="EMBL" id="JAVRHV010000001">
    <property type="protein sequence ID" value="MDT0552585.1"/>
    <property type="molecule type" value="Genomic_DNA"/>
</dbReference>
<gene>
    <name evidence="2" type="ORF">RM519_04945</name>
</gene>
<feature type="signal peptide" evidence="1">
    <location>
        <begin position="1"/>
        <end position="21"/>
    </location>
</feature>
<dbReference type="PROSITE" id="PS51257">
    <property type="entry name" value="PROKAR_LIPOPROTEIN"/>
    <property type="match status" value="1"/>
</dbReference>
<accession>A0ABU2Y459</accession>
<evidence type="ECO:0000256" key="1">
    <source>
        <dbReference type="SAM" id="SignalP"/>
    </source>
</evidence>
<name>A0ABU2Y459_9FLAO</name>
<proteinExistence type="predicted"/>
<dbReference type="Gene3D" id="1.25.40.390">
    <property type="match status" value="1"/>
</dbReference>